<protein>
    <submittedName>
        <fullName evidence="2">Uncharacterized protein</fullName>
    </submittedName>
</protein>
<evidence type="ECO:0000256" key="1">
    <source>
        <dbReference type="SAM" id="SignalP"/>
    </source>
</evidence>
<dbReference type="EMBL" id="CAKKLH010000002">
    <property type="protein sequence ID" value="CAH0098419.1"/>
    <property type="molecule type" value="Genomic_DNA"/>
</dbReference>
<evidence type="ECO:0000313" key="3">
    <source>
        <dbReference type="Proteomes" id="UP000789390"/>
    </source>
</evidence>
<comment type="caution">
    <text evidence="2">The sequence shown here is derived from an EMBL/GenBank/DDBJ whole genome shotgun (WGS) entry which is preliminary data.</text>
</comment>
<dbReference type="AlphaFoldDB" id="A0A8J2RD80"/>
<reference evidence="2" key="1">
    <citation type="submission" date="2021-11" db="EMBL/GenBank/DDBJ databases">
        <authorList>
            <person name="Schell T."/>
        </authorList>
    </citation>
    <scope>NUCLEOTIDE SEQUENCE</scope>
    <source>
        <strain evidence="2">M5</strain>
    </source>
</reference>
<name>A0A8J2RD80_9CRUS</name>
<feature type="chain" id="PRO_5035254789" evidence="1">
    <location>
        <begin position="18"/>
        <end position="225"/>
    </location>
</feature>
<keyword evidence="3" id="KW-1185">Reference proteome</keyword>
<keyword evidence="1" id="KW-0732">Signal</keyword>
<feature type="signal peptide" evidence="1">
    <location>
        <begin position="1"/>
        <end position="17"/>
    </location>
</feature>
<gene>
    <name evidence="2" type="ORF">DGAL_LOCUS472</name>
</gene>
<evidence type="ECO:0000313" key="2">
    <source>
        <dbReference type="EMBL" id="CAH0098419.1"/>
    </source>
</evidence>
<organism evidence="2 3">
    <name type="scientific">Daphnia galeata</name>
    <dbReference type="NCBI Taxonomy" id="27404"/>
    <lineage>
        <taxon>Eukaryota</taxon>
        <taxon>Metazoa</taxon>
        <taxon>Ecdysozoa</taxon>
        <taxon>Arthropoda</taxon>
        <taxon>Crustacea</taxon>
        <taxon>Branchiopoda</taxon>
        <taxon>Diplostraca</taxon>
        <taxon>Cladocera</taxon>
        <taxon>Anomopoda</taxon>
        <taxon>Daphniidae</taxon>
        <taxon>Daphnia</taxon>
    </lineage>
</organism>
<accession>A0A8J2RD80</accession>
<sequence>MPLAALWLLVLKVNVFKNTFTSVCCPLIHAIPRREYLLIFTNYHRLVLVTYPVNYTEEPKKLYLTAGKVPEEGPPEEWGQQPKLHPLEHSYDATTGSRQLEFFDGERESVVLWVVDQETAKNIFLYALGLVTRRNQGACVANYNFTFFNASRLRVFNAVGLNVVDDGAPITTHVNGTKRTNIIEIDDGLVMMVKSMLHFMLWVLVVFQAPRLGRVFSAVWNFNIF</sequence>
<proteinExistence type="predicted"/>
<dbReference type="Proteomes" id="UP000789390">
    <property type="component" value="Unassembled WGS sequence"/>
</dbReference>